<accession>A0AAD7JST6</accession>
<evidence type="ECO:0000313" key="3">
    <source>
        <dbReference type="Proteomes" id="UP001215598"/>
    </source>
</evidence>
<reference evidence="2" key="1">
    <citation type="submission" date="2023-03" db="EMBL/GenBank/DDBJ databases">
        <title>Massive genome expansion in bonnet fungi (Mycena s.s.) driven by repeated elements and novel gene families across ecological guilds.</title>
        <authorList>
            <consortium name="Lawrence Berkeley National Laboratory"/>
            <person name="Harder C.B."/>
            <person name="Miyauchi S."/>
            <person name="Viragh M."/>
            <person name="Kuo A."/>
            <person name="Thoen E."/>
            <person name="Andreopoulos B."/>
            <person name="Lu D."/>
            <person name="Skrede I."/>
            <person name="Drula E."/>
            <person name="Henrissat B."/>
            <person name="Morin E."/>
            <person name="Kohler A."/>
            <person name="Barry K."/>
            <person name="LaButti K."/>
            <person name="Morin E."/>
            <person name="Salamov A."/>
            <person name="Lipzen A."/>
            <person name="Mereny Z."/>
            <person name="Hegedus B."/>
            <person name="Baldrian P."/>
            <person name="Stursova M."/>
            <person name="Weitz H."/>
            <person name="Taylor A."/>
            <person name="Grigoriev I.V."/>
            <person name="Nagy L.G."/>
            <person name="Martin F."/>
            <person name="Kauserud H."/>
        </authorList>
    </citation>
    <scope>NUCLEOTIDE SEQUENCE</scope>
    <source>
        <strain evidence="2">CBHHK182m</strain>
    </source>
</reference>
<evidence type="ECO:0000313" key="2">
    <source>
        <dbReference type="EMBL" id="KAJ7769797.1"/>
    </source>
</evidence>
<feature type="region of interest" description="Disordered" evidence="1">
    <location>
        <begin position="214"/>
        <end position="256"/>
    </location>
</feature>
<organism evidence="2 3">
    <name type="scientific">Mycena metata</name>
    <dbReference type="NCBI Taxonomy" id="1033252"/>
    <lineage>
        <taxon>Eukaryota</taxon>
        <taxon>Fungi</taxon>
        <taxon>Dikarya</taxon>
        <taxon>Basidiomycota</taxon>
        <taxon>Agaricomycotina</taxon>
        <taxon>Agaricomycetes</taxon>
        <taxon>Agaricomycetidae</taxon>
        <taxon>Agaricales</taxon>
        <taxon>Marasmiineae</taxon>
        <taxon>Mycenaceae</taxon>
        <taxon>Mycena</taxon>
    </lineage>
</organism>
<protein>
    <submittedName>
        <fullName evidence="2">Uncharacterized protein</fullName>
    </submittedName>
</protein>
<dbReference type="EMBL" id="JARKIB010000017">
    <property type="protein sequence ID" value="KAJ7769797.1"/>
    <property type="molecule type" value="Genomic_DNA"/>
</dbReference>
<keyword evidence="3" id="KW-1185">Reference proteome</keyword>
<feature type="compositionally biased region" description="Polar residues" evidence="1">
    <location>
        <begin position="234"/>
        <end position="244"/>
    </location>
</feature>
<name>A0AAD7JST6_9AGAR</name>
<dbReference type="AlphaFoldDB" id="A0AAD7JST6"/>
<feature type="region of interest" description="Disordered" evidence="1">
    <location>
        <begin position="354"/>
        <end position="384"/>
    </location>
</feature>
<dbReference type="Proteomes" id="UP001215598">
    <property type="component" value="Unassembled WGS sequence"/>
</dbReference>
<evidence type="ECO:0000256" key="1">
    <source>
        <dbReference type="SAM" id="MobiDB-lite"/>
    </source>
</evidence>
<gene>
    <name evidence="2" type="ORF">B0H16DRAFT_1452190</name>
</gene>
<proteinExistence type="predicted"/>
<comment type="caution">
    <text evidence="2">The sequence shown here is derived from an EMBL/GenBank/DDBJ whole genome shotgun (WGS) entry which is preliminary data.</text>
</comment>
<sequence>MSLSLREPWGSLPPQPSRPPHVFCACISELFVSRRAPYPSNALRSQDASNGPLFHPHHVEAAVAKAILPVTRIRYILEQYGIREGLEGATDELLERFHHSGVVWLEVCFNHVMLVGHFSTIRKSVFSPKTFANGKSRHWARRTCHRYESGGGIGDFTRRTYSLWGPRIRFAVVHGDLLGRPRVFSDSTVAPHRHVEAGTVRRYKQALGVLLPDASTSGSNARKTVRRSLKRSAKTGSTVGSSATAAGPIPSQVAGPPTAQIKVEPRVVADSPEVDPAPRIRNAFGVLGRFVKREGQAFLNTAFPDGVLALAMPQEPSRLDLCRLQSYHEEQSGRLGSPTPLTLRMAKKILKHPAVAADSQTREYATPHRRRPPRATAAPSSCPLREGTTVRELLRLTAAAQAV</sequence>
<feature type="compositionally biased region" description="Basic residues" evidence="1">
    <location>
        <begin position="223"/>
        <end position="233"/>
    </location>
</feature>